<feature type="repeat" description="PPR" evidence="5">
    <location>
        <begin position="1409"/>
        <end position="1443"/>
    </location>
</feature>
<dbReference type="PROSITE" id="PS51084">
    <property type="entry name" value="HIT_2"/>
    <property type="match status" value="1"/>
</dbReference>
<feature type="region of interest" description="Disordered" evidence="6">
    <location>
        <begin position="343"/>
        <end position="503"/>
    </location>
</feature>
<feature type="compositionally biased region" description="Polar residues" evidence="6">
    <location>
        <begin position="785"/>
        <end position="796"/>
    </location>
</feature>
<dbReference type="PROSITE" id="PS00892">
    <property type="entry name" value="HIT_1"/>
    <property type="match status" value="1"/>
</dbReference>
<dbReference type="InterPro" id="IPR011990">
    <property type="entry name" value="TPR-like_helical_dom_sf"/>
</dbReference>
<dbReference type="InterPro" id="IPR011146">
    <property type="entry name" value="HIT-like"/>
</dbReference>
<dbReference type="InterPro" id="IPR001878">
    <property type="entry name" value="Znf_CCHC"/>
</dbReference>
<feature type="domain" description="HIT" evidence="9">
    <location>
        <begin position="1545"/>
        <end position="1655"/>
    </location>
</feature>
<dbReference type="PROSITE" id="PS51375">
    <property type="entry name" value="PPR"/>
    <property type="match status" value="10"/>
</dbReference>
<dbReference type="Pfam" id="PF01230">
    <property type="entry name" value="HIT"/>
    <property type="match status" value="1"/>
</dbReference>
<feature type="compositionally biased region" description="Low complexity" evidence="6">
    <location>
        <begin position="438"/>
        <end position="451"/>
    </location>
</feature>
<accession>A0ABR0DFN0</accession>
<evidence type="ECO:0000313" key="10">
    <source>
        <dbReference type="EMBL" id="KAK4487997.1"/>
    </source>
</evidence>
<dbReference type="Pfam" id="PF10551">
    <property type="entry name" value="MULE"/>
    <property type="match status" value="1"/>
</dbReference>
<dbReference type="Proteomes" id="UP001291926">
    <property type="component" value="Unassembled WGS sequence"/>
</dbReference>
<dbReference type="InterPro" id="IPR002885">
    <property type="entry name" value="PPR_rpt"/>
</dbReference>
<feature type="repeat" description="PPR" evidence="5">
    <location>
        <begin position="1094"/>
        <end position="1128"/>
    </location>
</feature>
<name>A0ABR0DFN0_9LAMI</name>
<dbReference type="Pfam" id="PF17177">
    <property type="entry name" value="PPR_long"/>
    <property type="match status" value="1"/>
</dbReference>
<feature type="compositionally biased region" description="Polar residues" evidence="6">
    <location>
        <begin position="407"/>
        <end position="419"/>
    </location>
</feature>
<dbReference type="EMBL" id="JAYDYQ010001088">
    <property type="protein sequence ID" value="KAK4487997.1"/>
    <property type="molecule type" value="Genomic_DNA"/>
</dbReference>
<evidence type="ECO:0000313" key="11">
    <source>
        <dbReference type="Proteomes" id="UP001291926"/>
    </source>
</evidence>
<comment type="similarity">
    <text evidence="1">Belongs to the PPR family. P subfamily.</text>
</comment>
<evidence type="ECO:0000259" key="7">
    <source>
        <dbReference type="PROSITE" id="PS50158"/>
    </source>
</evidence>
<dbReference type="InterPro" id="IPR001310">
    <property type="entry name" value="Histidine_triad_HIT"/>
</dbReference>
<feature type="compositionally biased region" description="Polar residues" evidence="6">
    <location>
        <begin position="492"/>
        <end position="503"/>
    </location>
</feature>
<feature type="repeat" description="PPR" evidence="5">
    <location>
        <begin position="1234"/>
        <end position="1268"/>
    </location>
</feature>
<dbReference type="InterPro" id="IPR018289">
    <property type="entry name" value="MULE_transposase_dom"/>
</dbReference>
<feature type="repeat" description="PPR" evidence="5">
    <location>
        <begin position="1199"/>
        <end position="1233"/>
    </location>
</feature>
<dbReference type="InterPro" id="IPR036265">
    <property type="entry name" value="HIT-like_sf"/>
</dbReference>
<dbReference type="PROSITE" id="PS50158">
    <property type="entry name" value="ZF_CCHC"/>
    <property type="match status" value="1"/>
</dbReference>
<dbReference type="Pfam" id="PF01535">
    <property type="entry name" value="PPR"/>
    <property type="match status" value="1"/>
</dbReference>
<keyword evidence="11" id="KW-1185">Reference proteome</keyword>
<feature type="region of interest" description="Disordered" evidence="6">
    <location>
        <begin position="769"/>
        <end position="796"/>
    </location>
</feature>
<reference evidence="10 11" key="1">
    <citation type="journal article" date="2023" name="bioRxiv">
        <title>Genome report: Whole genome sequence and annotation of Penstemon davidsonii.</title>
        <authorList>
            <person name="Ostevik K.L."/>
            <person name="Alabady M."/>
            <person name="Zhang M."/>
            <person name="Rausher M.D."/>
        </authorList>
    </citation>
    <scope>NUCLEOTIDE SEQUENCE [LARGE SCALE GENOMIC DNA]</scope>
    <source>
        <strain evidence="10">DNT005</strain>
        <tissue evidence="10">Whole leaf</tissue>
    </source>
</reference>
<comment type="caution">
    <text evidence="10">The sequence shown here is derived from an EMBL/GenBank/DDBJ whole genome shotgun (WGS) entry which is preliminary data.</text>
</comment>
<dbReference type="Gene3D" id="3.30.428.10">
    <property type="entry name" value="HIT-like"/>
    <property type="match status" value="1"/>
</dbReference>
<feature type="domain" description="SWIM-type" evidence="8">
    <location>
        <begin position="227"/>
        <end position="263"/>
    </location>
</feature>
<feature type="short sequence motif" description="Histidine triad motif" evidence="4">
    <location>
        <begin position="1639"/>
        <end position="1643"/>
    </location>
</feature>
<feature type="repeat" description="PPR" evidence="5">
    <location>
        <begin position="1164"/>
        <end position="1198"/>
    </location>
</feature>
<evidence type="ECO:0000256" key="5">
    <source>
        <dbReference type="PROSITE-ProRule" id="PRU00708"/>
    </source>
</evidence>
<evidence type="ECO:0000256" key="2">
    <source>
        <dbReference type="ARBA" id="ARBA00022737"/>
    </source>
</evidence>
<dbReference type="PRINTS" id="PR00332">
    <property type="entry name" value="HISTRIAD"/>
</dbReference>
<dbReference type="PANTHER" id="PTHR47941">
    <property type="entry name" value="PENTATRICOPEPTIDE REPEAT-CONTAINING PROTEIN 3, MITOCHONDRIAL"/>
    <property type="match status" value="1"/>
</dbReference>
<feature type="compositionally biased region" description="Basic and acidic residues" evidence="6">
    <location>
        <begin position="769"/>
        <end position="784"/>
    </location>
</feature>
<sequence>MDGKIPEAVLTDQDAAMRSAIMSEFPGTRHRICSWHLCHNVRKNVTNSNFCNDFCSLMDKRCSIEELELSWANLVEKHNLSKHSWVVDMYKKRERWAKAYFREHFMSMMTTTQRAESVNALIKLSVDHKMTLTDFLTHYNRTLERLRSEFKYLQELSENENREVRESPLKSLEEHAPSIYTLKIFVIVRKEIWDEQGLVGESRSKDGDGNDIFVFREDLDNGDSIIHTVTIDQTIPTFKCDCFKLESDGVPCRHIISSLKCLKIKKFPDNMIKRRWSIETGTILKKKLPDPISISDGFTRRFGEMNKECLVLSYVSSKTDSRYVDSLKRVREVVDEANEEVLMDTQCSNTSSPEKAEVDPDLSNEDVHDPPRRKSTRNVLDPSRIKTRGATSGKKQNCGKCGKPGHKSTTCLENPSTVVRQKKSSAKNSSGMEEKSTPEATTCTKKTSTAAWRKKSSAKKSSGMKEKTKKSCLCFRGDPTPPGELKRKLSYDESNQEGNQAKSTKLETIGTTTDKAAPGVKISSEKKPLKSCIKNVDATNNTKEGERDASEFIDVDAILDSMVPPYVKQGADKAQKHINKIIGQYEDRQVKNVQKFIGAKSCKINHGHTPVASPVLFEVHTNKVDPGNVVERNWGDGTNPKCVVKENESDENFATSIEGMKWKLEDDDNGVYPSSHVSHRLIRQQFKLMHTRMNGFEQQVQQLTNTIHEIVNSDNFGTRPRCDATSVSSLGSLIPELQECMKELPNAINNNLYASIKEVVQQTMMEQVKTKSQEMKPNNEKGKETSSNTHGGCSITSSKFHTPESKACSASEKIIIGTPTSDIKGTLGNGLTSNPINPESEDDDICNFLLDEGLNLSDLVVDYGDWHCSREIMLCLKPATKINGSAESIIARERIAVELYKAKSNRFSIKCPANYLIIERTHCESNFKWRAKADSVETPEKWKRDSLFIDKDGKFKHFNHKKVSRKKGGSLRGQGWKYGSGFVDGIFPVLSPTALNILKFVQNEVDKNRVWSSLDNLPPTNTYRDDLINIMVRLRLNKQWDPIILICEWMLKRSSFKPDVICYNLLIDAYGNNLNFKKAESTYLDLLEARCIATEDTYALLLKAYCKCGLLDHAEAVFSEMRKHGVPPSTIVYNAYIDGLSKGRDAHEALAIFQRMKRENCEPTAETYTMVINIYGKENKSYMALEVFHEMRSRKCKPNICTYTAMMNAFARDGLCEKAEEIFEQLQEAGLEPDVYVYNALLEAYSRAGYPYGAAEIFSLMQQMGCEPDRASYNIMLDAYGRAGLHEGAQAVFDEMYRLGIEPTMKSHMLLISAYSRLGNVQKCEEIVSQLHLSGLTPDTFVLNTMLNLYGRLGQFEKMEQVLTAMENGPCRPDISTYNILINTYGRAGFIEKMEEIFLSLGTKNLRPDVVTWTSRLGGYSKKKQYKRCIEIFEEMIDSGCYPDGGTARVLLSSCSSEDQIEQVTKCIPNRTQTWEAELSYSGSLTVRALNLIKASNATPKNALLPLFSRPLLFRRALSSVSATSDEEAAARAAAVNVDSGAPTIFDKIISKEVPSTIVYEDESVLAFRDISPQAPVHVLVIPKLRDGLTELGKAEKRHGEILGQLLYAARIVAEREGIIDGFRVVINSGASACQSVYHLHLHVLGGRQMKWPPG</sequence>
<evidence type="ECO:0000259" key="9">
    <source>
        <dbReference type="PROSITE" id="PS51084"/>
    </source>
</evidence>
<dbReference type="SUPFAM" id="SSF81901">
    <property type="entry name" value="HCP-like"/>
    <property type="match status" value="1"/>
</dbReference>
<dbReference type="CDD" id="cd01276">
    <property type="entry name" value="PKCI_related"/>
    <property type="match status" value="1"/>
</dbReference>
<feature type="repeat" description="PPR" evidence="5">
    <location>
        <begin position="1374"/>
        <end position="1408"/>
    </location>
</feature>
<keyword evidence="3" id="KW-0863">Zinc-finger</keyword>
<evidence type="ECO:0000256" key="6">
    <source>
        <dbReference type="SAM" id="MobiDB-lite"/>
    </source>
</evidence>
<evidence type="ECO:0000256" key="3">
    <source>
        <dbReference type="PROSITE-ProRule" id="PRU00047"/>
    </source>
</evidence>
<dbReference type="SUPFAM" id="SSF54197">
    <property type="entry name" value="HIT-like"/>
    <property type="match status" value="1"/>
</dbReference>
<dbReference type="PROSITE" id="PS50966">
    <property type="entry name" value="ZF_SWIM"/>
    <property type="match status" value="1"/>
</dbReference>
<evidence type="ECO:0000256" key="1">
    <source>
        <dbReference type="ARBA" id="ARBA00007626"/>
    </source>
</evidence>
<proteinExistence type="inferred from homology"/>
<dbReference type="NCBIfam" id="TIGR00756">
    <property type="entry name" value="PPR"/>
    <property type="match status" value="9"/>
</dbReference>
<feature type="domain" description="CCHC-type" evidence="7">
    <location>
        <begin position="398"/>
        <end position="411"/>
    </location>
</feature>
<dbReference type="Pfam" id="PF13041">
    <property type="entry name" value="PPR_2"/>
    <property type="match status" value="3"/>
</dbReference>
<keyword evidence="3" id="KW-0479">Metal-binding</keyword>
<feature type="repeat" description="PPR" evidence="5">
    <location>
        <begin position="1304"/>
        <end position="1338"/>
    </location>
</feature>
<dbReference type="InterPro" id="IPR033443">
    <property type="entry name" value="PROP1-like_PPR_dom"/>
</dbReference>
<feature type="repeat" description="PPR" evidence="5">
    <location>
        <begin position="1339"/>
        <end position="1373"/>
    </location>
</feature>
<dbReference type="InterPro" id="IPR007527">
    <property type="entry name" value="Znf_SWIM"/>
</dbReference>
<evidence type="ECO:0000256" key="4">
    <source>
        <dbReference type="PROSITE-ProRule" id="PRU00464"/>
    </source>
</evidence>
<evidence type="ECO:0000259" key="8">
    <source>
        <dbReference type="PROSITE" id="PS50966"/>
    </source>
</evidence>
<dbReference type="InterPro" id="IPR019808">
    <property type="entry name" value="Histidine_triad_CS"/>
</dbReference>
<feature type="repeat" description="PPR" evidence="5">
    <location>
        <begin position="1269"/>
        <end position="1303"/>
    </location>
</feature>
<keyword evidence="2" id="KW-0677">Repeat</keyword>
<evidence type="ECO:0008006" key="12">
    <source>
        <dbReference type="Google" id="ProtNLM"/>
    </source>
</evidence>
<organism evidence="10 11">
    <name type="scientific">Penstemon davidsonii</name>
    <dbReference type="NCBI Taxonomy" id="160366"/>
    <lineage>
        <taxon>Eukaryota</taxon>
        <taxon>Viridiplantae</taxon>
        <taxon>Streptophyta</taxon>
        <taxon>Embryophyta</taxon>
        <taxon>Tracheophyta</taxon>
        <taxon>Spermatophyta</taxon>
        <taxon>Magnoliopsida</taxon>
        <taxon>eudicotyledons</taxon>
        <taxon>Gunneridae</taxon>
        <taxon>Pentapetalae</taxon>
        <taxon>asterids</taxon>
        <taxon>lamiids</taxon>
        <taxon>Lamiales</taxon>
        <taxon>Plantaginaceae</taxon>
        <taxon>Cheloneae</taxon>
        <taxon>Penstemon</taxon>
    </lineage>
</organism>
<feature type="repeat" description="PPR" evidence="5">
    <location>
        <begin position="1129"/>
        <end position="1163"/>
    </location>
</feature>
<protein>
    <recommendedName>
        <fullName evidence="12">Pentatricopeptide repeat-containing protein</fullName>
    </recommendedName>
</protein>
<dbReference type="Gene3D" id="1.25.40.10">
    <property type="entry name" value="Tetratricopeptide repeat domain"/>
    <property type="match status" value="4"/>
</dbReference>
<gene>
    <name evidence="10" type="ORF">RD792_003736</name>
</gene>
<keyword evidence="3" id="KW-0862">Zinc</keyword>